<dbReference type="PANTHER" id="PTHR21057">
    <property type="entry name" value="PHOSPHO-2-DEHYDRO-3-DEOXYHEPTONATE ALDOLASE"/>
    <property type="match status" value="1"/>
</dbReference>
<comment type="catalytic activity">
    <reaction evidence="8">
        <text>D-arabinose 5-phosphate + phosphoenolpyruvate + H2O = 3-deoxy-alpha-D-manno-2-octulosonate-8-phosphate + phosphate</text>
        <dbReference type="Rhea" id="RHEA:14053"/>
        <dbReference type="ChEBI" id="CHEBI:15377"/>
        <dbReference type="ChEBI" id="CHEBI:43474"/>
        <dbReference type="ChEBI" id="CHEBI:57693"/>
        <dbReference type="ChEBI" id="CHEBI:58702"/>
        <dbReference type="ChEBI" id="CHEBI:85985"/>
        <dbReference type="EC" id="2.5.1.55"/>
    </reaction>
</comment>
<protein>
    <recommendedName>
        <fullName evidence="5">3-deoxy-8-phosphooctulonate synthase</fullName>
        <ecNumber evidence="5">2.5.1.55</ecNumber>
    </recommendedName>
</protein>
<accession>A0A6L9E8Z2</accession>
<dbReference type="NCBIfam" id="TIGR01362">
    <property type="entry name" value="KDO8P_synth"/>
    <property type="match status" value="1"/>
</dbReference>
<dbReference type="SUPFAM" id="SSF51569">
    <property type="entry name" value="Aldolase"/>
    <property type="match status" value="1"/>
</dbReference>
<dbReference type="InterPro" id="IPR006218">
    <property type="entry name" value="DAHP1/KDSA"/>
</dbReference>
<evidence type="ECO:0000256" key="2">
    <source>
        <dbReference type="ARBA" id="ARBA00004756"/>
    </source>
</evidence>
<dbReference type="NCBIfam" id="NF003543">
    <property type="entry name" value="PRK05198.1"/>
    <property type="match status" value="1"/>
</dbReference>
<dbReference type="Pfam" id="PF00793">
    <property type="entry name" value="DAHP_synth_1"/>
    <property type="match status" value="1"/>
</dbReference>
<dbReference type="InterPro" id="IPR006269">
    <property type="entry name" value="KDO8P_synthase"/>
</dbReference>
<comment type="pathway">
    <text evidence="3">Carbohydrate biosynthesis; 3-deoxy-D-manno-octulosonate biosynthesis; 3-deoxy-D-manno-octulosonate from D-ribulose 5-phosphate: step 2/3.</text>
</comment>
<evidence type="ECO:0000313" key="11">
    <source>
        <dbReference type="Proteomes" id="UP000475249"/>
    </source>
</evidence>
<feature type="domain" description="DAHP synthetase I/KDSA" evidence="9">
    <location>
        <begin position="16"/>
        <end position="268"/>
    </location>
</feature>
<evidence type="ECO:0000256" key="8">
    <source>
        <dbReference type="ARBA" id="ARBA00049112"/>
    </source>
</evidence>
<proteinExistence type="inferred from homology"/>
<dbReference type="Proteomes" id="UP000475249">
    <property type="component" value="Unassembled WGS sequence"/>
</dbReference>
<evidence type="ECO:0000256" key="7">
    <source>
        <dbReference type="ARBA" id="ARBA00022679"/>
    </source>
</evidence>
<dbReference type="AlphaFoldDB" id="A0A6L9E8Z2"/>
<dbReference type="EMBL" id="WXYO01000002">
    <property type="protein sequence ID" value="NAS11061.1"/>
    <property type="molecule type" value="Genomic_DNA"/>
</dbReference>
<dbReference type="GO" id="GO:0009103">
    <property type="term" value="P:lipopolysaccharide biosynthetic process"/>
    <property type="evidence" value="ECO:0007669"/>
    <property type="project" value="UniProtKB-UniPathway"/>
</dbReference>
<dbReference type="RefSeq" id="WP_161434113.1">
    <property type="nucleotide sequence ID" value="NZ_WXYO01000002.1"/>
</dbReference>
<dbReference type="EC" id="2.5.1.55" evidence="5"/>
<evidence type="ECO:0000256" key="5">
    <source>
        <dbReference type="ARBA" id="ARBA00012693"/>
    </source>
</evidence>
<keyword evidence="11" id="KW-1185">Reference proteome</keyword>
<keyword evidence="7 10" id="KW-0808">Transferase</keyword>
<evidence type="ECO:0000256" key="4">
    <source>
        <dbReference type="ARBA" id="ARBA00010499"/>
    </source>
</evidence>
<comment type="subcellular location">
    <subcellularLocation>
        <location evidence="1">Cytoplasm</location>
    </subcellularLocation>
</comment>
<name>A0A6L9E8Z2_9FLAO</name>
<comment type="caution">
    <text evidence="10">The sequence shown here is derived from an EMBL/GenBank/DDBJ whole genome shotgun (WGS) entry which is preliminary data.</text>
</comment>
<gene>
    <name evidence="10" type="primary">kdsA</name>
    <name evidence="10" type="ORF">GTQ38_03550</name>
</gene>
<comment type="similarity">
    <text evidence="4">Belongs to the KdsA family.</text>
</comment>
<reference evidence="10 11" key="1">
    <citation type="submission" date="2020-01" db="EMBL/GenBank/DDBJ databases">
        <title>Bacteria diversity of Porities sp.</title>
        <authorList>
            <person name="Wang G."/>
        </authorList>
    </citation>
    <scope>NUCLEOTIDE SEQUENCE [LARGE SCALE GENOMIC DNA]</scope>
    <source>
        <strain evidence="10 11">R33</strain>
    </source>
</reference>
<evidence type="ECO:0000256" key="1">
    <source>
        <dbReference type="ARBA" id="ARBA00004496"/>
    </source>
</evidence>
<dbReference type="UniPathway" id="UPA00357">
    <property type="reaction ID" value="UER00474"/>
</dbReference>
<evidence type="ECO:0000313" key="10">
    <source>
        <dbReference type="EMBL" id="NAS11061.1"/>
    </source>
</evidence>
<dbReference type="InterPro" id="IPR013785">
    <property type="entry name" value="Aldolase_TIM"/>
</dbReference>
<dbReference type="GO" id="GO:0008676">
    <property type="term" value="F:3-deoxy-8-phosphooctulonate synthase activity"/>
    <property type="evidence" value="ECO:0007669"/>
    <property type="project" value="UniProtKB-EC"/>
</dbReference>
<evidence type="ECO:0000256" key="6">
    <source>
        <dbReference type="ARBA" id="ARBA00022490"/>
    </source>
</evidence>
<dbReference type="UniPathway" id="UPA00030"/>
<organism evidence="10 11">
    <name type="scientific">Poritiphilus flavus</name>
    <dbReference type="NCBI Taxonomy" id="2697053"/>
    <lineage>
        <taxon>Bacteria</taxon>
        <taxon>Pseudomonadati</taxon>
        <taxon>Bacteroidota</taxon>
        <taxon>Flavobacteriia</taxon>
        <taxon>Flavobacteriales</taxon>
        <taxon>Flavobacteriaceae</taxon>
        <taxon>Poritiphilus</taxon>
    </lineage>
</organism>
<evidence type="ECO:0000259" key="9">
    <source>
        <dbReference type="Pfam" id="PF00793"/>
    </source>
</evidence>
<dbReference type="Gene3D" id="3.20.20.70">
    <property type="entry name" value="Aldolase class I"/>
    <property type="match status" value="1"/>
</dbReference>
<comment type="pathway">
    <text evidence="2">Bacterial outer membrane biogenesis; lipopolysaccharide biosynthesis.</text>
</comment>
<dbReference type="GO" id="GO:0005737">
    <property type="term" value="C:cytoplasm"/>
    <property type="evidence" value="ECO:0007669"/>
    <property type="project" value="UniProtKB-SubCell"/>
</dbReference>
<keyword evidence="6" id="KW-0963">Cytoplasm</keyword>
<evidence type="ECO:0000256" key="3">
    <source>
        <dbReference type="ARBA" id="ARBA00004845"/>
    </source>
</evidence>
<sequence>MDLTKIPKLKHSISSNFFLLSGPCAIEGETMALQIAERIVKITEDLKIPYIFKGSFKKANRSRVDSFTGIGDEKALKILRKVSETFDVPTVTDIHEVSDAEKAAEYVEVLQIPAFLVRQTDLVVAAAKTGRVVNLKKGQFMSPESMKHAVRKVTDSGNEQAIITDRGTMFGYQDMVVDFRGIPTMKQYAPVVLDVTHSLQQPNQASGVTGGRPELISTMARAGIAAGVDGLFMETHFDPANAKSDGANMLHLDLLEKLLTQLTALRTTINSL</sequence>